<dbReference type="Pfam" id="PF05920">
    <property type="entry name" value="Homeobox_KN"/>
    <property type="match status" value="1"/>
</dbReference>
<accession>A0AAD5Y5X2</accession>
<gene>
    <name evidence="6" type="ORF">HK103_004350</name>
</gene>
<keyword evidence="3" id="KW-0539">Nucleus</keyword>
<evidence type="ECO:0000256" key="1">
    <source>
        <dbReference type="ARBA" id="ARBA00023125"/>
    </source>
</evidence>
<feature type="compositionally biased region" description="Polar residues" evidence="4">
    <location>
        <begin position="146"/>
        <end position="161"/>
    </location>
</feature>
<proteinExistence type="predicted"/>
<dbReference type="Proteomes" id="UP001210925">
    <property type="component" value="Unassembled WGS sequence"/>
</dbReference>
<keyword evidence="1" id="KW-0238">DNA-binding</keyword>
<sequence>MSYPNANDILGKLRELLADFQNQSATLELANLLLDTLLDLVISNAELLESPSALSMEAQRLIIQILECSKAVRGQTAAHIPMAHTPSKSSYTSHSEPLQQSLYQFHEPININLYTPETPQKSNWNSNSRNSRLEIDGQVKSISPGDGSTLSDDGRNTSKTNGESDEYSESEDSVDEDYTQGKDGKGKGRTRFGDSTGTSADICSPIDDVPNELTPLKKLIMYEWLKKNIDDPYLTQEKKFQFSYFLRLSITQIEDFFSNARRRILGKKKTPVARQRALAAKMRKIEPILNDSQPDSKLMSALLDGGVKIKRNEKFYLVQRQKQDEENDSKETCQIE</sequence>
<protein>
    <recommendedName>
        <fullName evidence="5">KN homeodomain domain-containing protein</fullName>
    </recommendedName>
</protein>
<organism evidence="6 7">
    <name type="scientific">Boothiomyces macroporosus</name>
    <dbReference type="NCBI Taxonomy" id="261099"/>
    <lineage>
        <taxon>Eukaryota</taxon>
        <taxon>Fungi</taxon>
        <taxon>Fungi incertae sedis</taxon>
        <taxon>Chytridiomycota</taxon>
        <taxon>Chytridiomycota incertae sedis</taxon>
        <taxon>Chytridiomycetes</taxon>
        <taxon>Rhizophydiales</taxon>
        <taxon>Terramycetaceae</taxon>
        <taxon>Boothiomyces</taxon>
    </lineage>
</organism>
<dbReference type="GO" id="GO:0006355">
    <property type="term" value="P:regulation of DNA-templated transcription"/>
    <property type="evidence" value="ECO:0007669"/>
    <property type="project" value="InterPro"/>
</dbReference>
<dbReference type="CDD" id="cd00086">
    <property type="entry name" value="homeodomain"/>
    <property type="match status" value="1"/>
</dbReference>
<dbReference type="InterPro" id="IPR001356">
    <property type="entry name" value="HD"/>
</dbReference>
<evidence type="ECO:0000256" key="3">
    <source>
        <dbReference type="ARBA" id="ARBA00023242"/>
    </source>
</evidence>
<evidence type="ECO:0000256" key="2">
    <source>
        <dbReference type="ARBA" id="ARBA00023155"/>
    </source>
</evidence>
<feature type="domain" description="KN homeodomain" evidence="5">
    <location>
        <begin position="224"/>
        <end position="263"/>
    </location>
</feature>
<dbReference type="SUPFAM" id="SSF46689">
    <property type="entry name" value="Homeodomain-like"/>
    <property type="match status" value="1"/>
</dbReference>
<dbReference type="EMBL" id="JADGKB010000035">
    <property type="protein sequence ID" value="KAJ3257723.1"/>
    <property type="molecule type" value="Genomic_DNA"/>
</dbReference>
<keyword evidence="2" id="KW-0371">Homeobox</keyword>
<evidence type="ECO:0000256" key="4">
    <source>
        <dbReference type="SAM" id="MobiDB-lite"/>
    </source>
</evidence>
<feature type="region of interest" description="Disordered" evidence="4">
    <location>
        <begin position="134"/>
        <end position="196"/>
    </location>
</feature>
<dbReference type="InterPro" id="IPR009057">
    <property type="entry name" value="Homeodomain-like_sf"/>
</dbReference>
<feature type="compositionally biased region" description="Acidic residues" evidence="4">
    <location>
        <begin position="163"/>
        <end position="178"/>
    </location>
</feature>
<name>A0AAD5Y5X2_9FUNG</name>
<evidence type="ECO:0000259" key="5">
    <source>
        <dbReference type="Pfam" id="PF05920"/>
    </source>
</evidence>
<dbReference type="GO" id="GO:0003677">
    <property type="term" value="F:DNA binding"/>
    <property type="evidence" value="ECO:0007669"/>
    <property type="project" value="UniProtKB-KW"/>
</dbReference>
<evidence type="ECO:0000313" key="7">
    <source>
        <dbReference type="Proteomes" id="UP001210925"/>
    </source>
</evidence>
<dbReference type="AlphaFoldDB" id="A0AAD5Y5X2"/>
<evidence type="ECO:0000313" key="6">
    <source>
        <dbReference type="EMBL" id="KAJ3257723.1"/>
    </source>
</evidence>
<keyword evidence="7" id="KW-1185">Reference proteome</keyword>
<comment type="caution">
    <text evidence="6">The sequence shown here is derived from an EMBL/GenBank/DDBJ whole genome shotgun (WGS) entry which is preliminary data.</text>
</comment>
<dbReference type="InterPro" id="IPR008422">
    <property type="entry name" value="KN_HD"/>
</dbReference>
<reference evidence="6" key="1">
    <citation type="submission" date="2020-05" db="EMBL/GenBank/DDBJ databases">
        <title>Phylogenomic resolution of chytrid fungi.</title>
        <authorList>
            <person name="Stajich J.E."/>
            <person name="Amses K."/>
            <person name="Simmons R."/>
            <person name="Seto K."/>
            <person name="Myers J."/>
            <person name="Bonds A."/>
            <person name="Quandt C.A."/>
            <person name="Barry K."/>
            <person name="Liu P."/>
            <person name="Grigoriev I."/>
            <person name="Longcore J.E."/>
            <person name="James T.Y."/>
        </authorList>
    </citation>
    <scope>NUCLEOTIDE SEQUENCE</scope>
    <source>
        <strain evidence="6">PLAUS21</strain>
    </source>
</reference>
<dbReference type="Gene3D" id="1.10.10.60">
    <property type="entry name" value="Homeodomain-like"/>
    <property type="match status" value="1"/>
</dbReference>